<feature type="domain" description="Fungal lipase-type" evidence="6">
    <location>
        <begin position="134"/>
        <end position="291"/>
    </location>
</feature>
<evidence type="ECO:0000256" key="1">
    <source>
        <dbReference type="ARBA" id="ARBA00010701"/>
    </source>
</evidence>
<dbReference type="InterPro" id="IPR002921">
    <property type="entry name" value="Fungal_lipase-type"/>
</dbReference>
<keyword evidence="3 5" id="KW-0442">Lipid degradation</keyword>
<proteinExistence type="inferred from homology"/>
<evidence type="ECO:0000313" key="8">
    <source>
        <dbReference type="Proteomes" id="UP000237000"/>
    </source>
</evidence>
<dbReference type="Gene3D" id="3.40.50.1820">
    <property type="entry name" value="alpha/beta hydrolase"/>
    <property type="match status" value="1"/>
</dbReference>
<organism evidence="7 8">
    <name type="scientific">Trema orientale</name>
    <name type="common">Charcoal tree</name>
    <name type="synonym">Celtis orientalis</name>
    <dbReference type="NCBI Taxonomy" id="63057"/>
    <lineage>
        <taxon>Eukaryota</taxon>
        <taxon>Viridiplantae</taxon>
        <taxon>Streptophyta</taxon>
        <taxon>Embryophyta</taxon>
        <taxon>Tracheophyta</taxon>
        <taxon>Spermatophyta</taxon>
        <taxon>Magnoliopsida</taxon>
        <taxon>eudicotyledons</taxon>
        <taxon>Gunneridae</taxon>
        <taxon>Pentapetalae</taxon>
        <taxon>rosids</taxon>
        <taxon>fabids</taxon>
        <taxon>Rosales</taxon>
        <taxon>Cannabaceae</taxon>
        <taxon>Trema</taxon>
    </lineage>
</organism>
<dbReference type="FunFam" id="3.40.50.1820:FF:000065">
    <property type="entry name" value="Phospholipase A1-II 3"/>
    <property type="match status" value="1"/>
</dbReference>
<dbReference type="CDD" id="cd00519">
    <property type="entry name" value="Lipase_3"/>
    <property type="match status" value="1"/>
</dbReference>
<dbReference type="GO" id="GO:0016042">
    <property type="term" value="P:lipid catabolic process"/>
    <property type="evidence" value="ECO:0007669"/>
    <property type="project" value="UniProtKB-UniRule"/>
</dbReference>
<dbReference type="Proteomes" id="UP000237000">
    <property type="component" value="Unassembled WGS sequence"/>
</dbReference>
<keyword evidence="8" id="KW-1185">Reference proteome</keyword>
<dbReference type="GO" id="GO:0005737">
    <property type="term" value="C:cytoplasm"/>
    <property type="evidence" value="ECO:0007669"/>
    <property type="project" value="UniProtKB-ARBA"/>
</dbReference>
<evidence type="ECO:0000256" key="5">
    <source>
        <dbReference type="RuleBase" id="RU367093"/>
    </source>
</evidence>
<evidence type="ECO:0000259" key="6">
    <source>
        <dbReference type="Pfam" id="PF01764"/>
    </source>
</evidence>
<evidence type="ECO:0000256" key="2">
    <source>
        <dbReference type="ARBA" id="ARBA00022801"/>
    </source>
</evidence>
<dbReference type="InterPro" id="IPR033556">
    <property type="entry name" value="PLA"/>
</dbReference>
<dbReference type="SUPFAM" id="SSF53474">
    <property type="entry name" value="alpha/beta-Hydrolases"/>
    <property type="match status" value="1"/>
</dbReference>
<dbReference type="EC" id="3.1.1.-" evidence="5"/>
<dbReference type="AlphaFoldDB" id="A0A2P5FF89"/>
<comment type="function">
    <text evidence="5">Acylhydrolase that catalyzes the hydrolysis of phospholipids at the sn-1 position.</text>
</comment>
<dbReference type="Pfam" id="PF01764">
    <property type="entry name" value="Lipase_3"/>
    <property type="match status" value="1"/>
</dbReference>
<keyword evidence="4 5" id="KW-0443">Lipid metabolism</keyword>
<dbReference type="PANTHER" id="PTHR31828">
    <property type="entry name" value="PHOSPHOLIPASE A1-IIGAMMA"/>
    <property type="match status" value="1"/>
</dbReference>
<dbReference type="OrthoDB" id="438440at2759"/>
<comment type="similarity">
    <text evidence="1 5">Belongs to the AB hydrolase superfamily. Lipase family.</text>
</comment>
<dbReference type="EMBL" id="JXTC01000038">
    <property type="protein sequence ID" value="PON96449.1"/>
    <property type="molecule type" value="Genomic_DNA"/>
</dbReference>
<gene>
    <name evidence="7" type="ORF">TorRG33x02_077220</name>
</gene>
<dbReference type="GO" id="GO:0008970">
    <property type="term" value="F:phospholipase A1 activity"/>
    <property type="evidence" value="ECO:0007669"/>
    <property type="project" value="UniProtKB-UniRule"/>
</dbReference>
<dbReference type="InterPro" id="IPR029058">
    <property type="entry name" value="AB_hydrolase_fold"/>
</dbReference>
<evidence type="ECO:0000313" key="7">
    <source>
        <dbReference type="EMBL" id="PON96449.1"/>
    </source>
</evidence>
<protein>
    <recommendedName>
        <fullName evidence="5">Phospholipase A1</fullName>
        <ecNumber evidence="5">3.1.1.-</ecNumber>
    </recommendedName>
</protein>
<dbReference type="FunCoup" id="A0A2P5FF89">
    <property type="interactions" value="793"/>
</dbReference>
<comment type="caution">
    <text evidence="7">The sequence shown here is derived from an EMBL/GenBank/DDBJ whole genome shotgun (WGS) entry which is preliminary data.</text>
</comment>
<reference evidence="8" key="1">
    <citation type="submission" date="2016-06" db="EMBL/GenBank/DDBJ databases">
        <title>Parallel loss of symbiosis genes in relatives of nitrogen-fixing non-legume Parasponia.</title>
        <authorList>
            <person name="Van Velzen R."/>
            <person name="Holmer R."/>
            <person name="Bu F."/>
            <person name="Rutten L."/>
            <person name="Van Zeijl A."/>
            <person name="Liu W."/>
            <person name="Santuari L."/>
            <person name="Cao Q."/>
            <person name="Sharma T."/>
            <person name="Shen D."/>
            <person name="Roswanjaya Y."/>
            <person name="Wardhani T."/>
            <person name="Kalhor M.S."/>
            <person name="Jansen J."/>
            <person name="Van den Hoogen J."/>
            <person name="Gungor B."/>
            <person name="Hartog M."/>
            <person name="Hontelez J."/>
            <person name="Verver J."/>
            <person name="Yang W.-C."/>
            <person name="Schijlen E."/>
            <person name="Repin R."/>
            <person name="Schilthuizen M."/>
            <person name="Schranz E."/>
            <person name="Heidstra R."/>
            <person name="Miyata K."/>
            <person name="Fedorova E."/>
            <person name="Kohlen W."/>
            <person name="Bisseling T."/>
            <person name="Smit S."/>
            <person name="Geurts R."/>
        </authorList>
    </citation>
    <scope>NUCLEOTIDE SEQUENCE [LARGE SCALE GENOMIC DNA]</scope>
    <source>
        <strain evidence="8">cv. RG33-2</strain>
    </source>
</reference>
<accession>A0A2P5FF89</accession>
<sequence>MATGQAEPTWEELLGLKNWDGLLNPLNLKLRQLLLRCGDFCQVTYDAFNSDQNSKYCGGSRYGKASIFRKVFLQNGSDYDVVSFLYATARVSVPEALLLHSRSRESWDRESNWMGYVAVTTDQVSRALGRREIYVAWRGTIRDYEWINVLGADQESAKPLLRSNDNNKDDEVQVMRGWLTIYISSNSNSPFVKTSARVQLMTIIKQLTNKYKDEKLSVVIAGHSLGASLAVLSAFDLAENEAVTKDILVTAFVFGCPQVGNKEFRERVESHRNLKILHTRNTIDLITRYPAPLLGFVDIGTELVIDSRKSPYLNESLFPGDWHNLQGMLHVVDGWNGEEGEFELKVKRSLALVNKSSGFLKEDYLVPSSWWAEKNKGMVLDESSGNWVLAPPNDEDLPVPEF</sequence>
<evidence type="ECO:0000256" key="4">
    <source>
        <dbReference type="ARBA" id="ARBA00023098"/>
    </source>
</evidence>
<dbReference type="PANTHER" id="PTHR31828:SF10">
    <property type="entry name" value="PHOSPHOLIPASE A1-IIDELTA"/>
    <property type="match status" value="1"/>
</dbReference>
<name>A0A2P5FF89_TREOI</name>
<dbReference type="InParanoid" id="A0A2P5FF89"/>
<keyword evidence="2 5" id="KW-0378">Hydrolase</keyword>
<evidence type="ECO:0000256" key="3">
    <source>
        <dbReference type="ARBA" id="ARBA00022963"/>
    </source>
</evidence>